<organism evidence="3 4">
    <name type="scientific">Magnaporthiopsis poae (strain ATCC 64411 / 73-15)</name>
    <name type="common">Kentucky bluegrass fungus</name>
    <name type="synonym">Magnaporthe poae</name>
    <dbReference type="NCBI Taxonomy" id="644358"/>
    <lineage>
        <taxon>Eukaryota</taxon>
        <taxon>Fungi</taxon>
        <taxon>Dikarya</taxon>
        <taxon>Ascomycota</taxon>
        <taxon>Pezizomycotina</taxon>
        <taxon>Sordariomycetes</taxon>
        <taxon>Sordariomycetidae</taxon>
        <taxon>Magnaporthales</taxon>
        <taxon>Magnaporthaceae</taxon>
        <taxon>Magnaporthiopsis</taxon>
    </lineage>
</organism>
<feature type="compositionally biased region" description="Basic and acidic residues" evidence="1">
    <location>
        <begin position="420"/>
        <end position="487"/>
    </location>
</feature>
<keyword evidence="4" id="KW-1185">Reference proteome</keyword>
<dbReference type="EMBL" id="GL876970">
    <property type="protein sequence ID" value="KLU87340.1"/>
    <property type="molecule type" value="Genomic_DNA"/>
</dbReference>
<reference evidence="4" key="2">
    <citation type="submission" date="2010-05" db="EMBL/GenBank/DDBJ databases">
        <title>The genome sequence of Magnaporthe poae strain ATCC 64411.</title>
        <authorList>
            <person name="Ma L.-J."/>
            <person name="Dead R."/>
            <person name="Young S."/>
            <person name="Zeng Q."/>
            <person name="Koehrsen M."/>
            <person name="Alvarado L."/>
            <person name="Berlin A."/>
            <person name="Chapman S.B."/>
            <person name="Chen Z."/>
            <person name="Freedman E."/>
            <person name="Gellesch M."/>
            <person name="Goldberg J."/>
            <person name="Griggs A."/>
            <person name="Gujja S."/>
            <person name="Heilman E.R."/>
            <person name="Heiman D."/>
            <person name="Hepburn T."/>
            <person name="Howarth C."/>
            <person name="Jen D."/>
            <person name="Larson L."/>
            <person name="Mehta T."/>
            <person name="Neiman D."/>
            <person name="Pearson M."/>
            <person name="Roberts A."/>
            <person name="Saif S."/>
            <person name="Shea T."/>
            <person name="Shenoy N."/>
            <person name="Sisk P."/>
            <person name="Stolte C."/>
            <person name="Sykes S."/>
            <person name="Walk T."/>
            <person name="White J."/>
            <person name="Yandava C."/>
            <person name="Haas B."/>
            <person name="Nusbaum C."/>
            <person name="Birren B."/>
        </authorList>
    </citation>
    <scope>NUCLEOTIDE SEQUENCE [LARGE SCALE GENOMIC DNA]</scope>
    <source>
        <strain evidence="4">ATCC 64411 / 73-15</strain>
    </source>
</reference>
<reference evidence="2" key="1">
    <citation type="submission" date="2010-05" db="EMBL/GenBank/DDBJ databases">
        <title>The Genome Sequence of Magnaporthe poae strain ATCC 64411.</title>
        <authorList>
            <consortium name="The Broad Institute Genome Sequencing Platform"/>
            <consortium name="Broad Institute Genome Sequencing Center for Infectious Disease"/>
            <person name="Ma L.-J."/>
            <person name="Dead R."/>
            <person name="Young S."/>
            <person name="Zeng Q."/>
            <person name="Koehrsen M."/>
            <person name="Alvarado L."/>
            <person name="Berlin A."/>
            <person name="Chapman S.B."/>
            <person name="Chen Z."/>
            <person name="Freedman E."/>
            <person name="Gellesch M."/>
            <person name="Goldberg J."/>
            <person name="Griggs A."/>
            <person name="Gujja S."/>
            <person name="Heilman E.R."/>
            <person name="Heiman D."/>
            <person name="Hepburn T."/>
            <person name="Howarth C."/>
            <person name="Jen D."/>
            <person name="Larson L."/>
            <person name="Mehta T."/>
            <person name="Neiman D."/>
            <person name="Pearson M."/>
            <person name="Roberts A."/>
            <person name="Saif S."/>
            <person name="Shea T."/>
            <person name="Shenoy N."/>
            <person name="Sisk P."/>
            <person name="Stolte C."/>
            <person name="Sykes S."/>
            <person name="Walk T."/>
            <person name="White J."/>
            <person name="Yandava C."/>
            <person name="Haas B."/>
            <person name="Nusbaum C."/>
            <person name="Birren B."/>
        </authorList>
    </citation>
    <scope>NUCLEOTIDE SEQUENCE</scope>
    <source>
        <strain evidence="2">ATCC 64411</strain>
    </source>
</reference>
<name>A0A0C4E1S1_MAGP6</name>
<feature type="region of interest" description="Disordered" evidence="1">
    <location>
        <begin position="270"/>
        <end position="368"/>
    </location>
</feature>
<accession>A0A0C4E1S1</accession>
<evidence type="ECO:0000313" key="4">
    <source>
        <dbReference type="Proteomes" id="UP000011715"/>
    </source>
</evidence>
<evidence type="ECO:0008006" key="5">
    <source>
        <dbReference type="Google" id="ProtNLM"/>
    </source>
</evidence>
<proteinExistence type="predicted"/>
<feature type="compositionally biased region" description="Pro residues" evidence="1">
    <location>
        <begin position="355"/>
        <end position="366"/>
    </location>
</feature>
<dbReference type="EnsemblFungi" id="MAPG_06340T0">
    <property type="protein sequence ID" value="MAPG_06340T0"/>
    <property type="gene ID" value="MAPG_06340"/>
</dbReference>
<sequence length="503" mass="55929">MAEVVGLVSAITAIAATGFKISRTISTIAEEFGTVGPQLRAIATNTQAVAWILDELKVRLLNANGFVANDAVEVVRKIIAQCQIEIDDINECIAPISRDGREFSPRQRLKWLLAKPKLTTKMAALDSLKLTLSMYICAIRFMDGNDFKESMHDEIQCKVSQSEQTRTTLLHAEYQDQKAEMAYQASHAGRGLENDGLENDGKESITSAVIKINGGGPEETGVQTYQTPPSDFELGLTISNDQFVRIADHIRLQRMVSGFALKVVNRAQAQDMPAPASDSASSEAAAHMENSESSDDGTRGFFGSGGFDNPEYQGTGPRTFNNTRHAGVPPPDSYAYAQPGANGYQFGPQQSYYDPPMPPPPPPPDPLLEALRDQIDALKAEKASQKAAAEQAAIEDGIRQEVEEAFKRRMEDMKVAQEEAIEKAKVDSERATRERLETERKAEAERQRQHEETMRVIELEAREKMEKQRREFEERQREQAEAMAKTKAEKRKRGLMKYFAPAE</sequence>
<dbReference type="STRING" id="644358.A0A0C4E1S1"/>
<reference evidence="3" key="4">
    <citation type="journal article" date="2015" name="G3 (Bethesda)">
        <title>Genome sequences of three phytopathogenic species of the Magnaporthaceae family of fungi.</title>
        <authorList>
            <person name="Okagaki L.H."/>
            <person name="Nunes C.C."/>
            <person name="Sailsbery J."/>
            <person name="Clay B."/>
            <person name="Brown D."/>
            <person name="John T."/>
            <person name="Oh Y."/>
            <person name="Young N."/>
            <person name="Fitzgerald M."/>
            <person name="Haas B.J."/>
            <person name="Zeng Q."/>
            <person name="Young S."/>
            <person name="Adiconis X."/>
            <person name="Fan L."/>
            <person name="Levin J.Z."/>
            <person name="Mitchell T.K."/>
            <person name="Okubara P.A."/>
            <person name="Farman M.L."/>
            <person name="Kohn L.M."/>
            <person name="Birren B."/>
            <person name="Ma L.-J."/>
            <person name="Dean R.A."/>
        </authorList>
    </citation>
    <scope>NUCLEOTIDE SEQUENCE</scope>
    <source>
        <strain evidence="3">ATCC 64411 / 73-15</strain>
    </source>
</reference>
<reference evidence="3" key="5">
    <citation type="submission" date="2015-06" db="UniProtKB">
        <authorList>
            <consortium name="EnsemblFungi"/>
        </authorList>
    </citation>
    <scope>IDENTIFICATION</scope>
    <source>
        <strain evidence="3">ATCC 64411</strain>
    </source>
</reference>
<dbReference type="VEuPathDB" id="FungiDB:MAPG_06340"/>
<protein>
    <recommendedName>
        <fullName evidence="5">Fungal N-terminal domain-containing protein</fullName>
    </recommendedName>
</protein>
<evidence type="ECO:0000313" key="3">
    <source>
        <dbReference type="EnsemblFungi" id="MAPG_06340T0"/>
    </source>
</evidence>
<dbReference type="EMBL" id="ADBL01001535">
    <property type="status" value="NOT_ANNOTATED_CDS"/>
    <property type="molecule type" value="Genomic_DNA"/>
</dbReference>
<dbReference type="Proteomes" id="UP000011715">
    <property type="component" value="Unassembled WGS sequence"/>
</dbReference>
<evidence type="ECO:0000256" key="1">
    <source>
        <dbReference type="SAM" id="MobiDB-lite"/>
    </source>
</evidence>
<dbReference type="OMA" id="VECFLAP"/>
<gene>
    <name evidence="2" type="ORF">MAPG_06340</name>
</gene>
<feature type="compositionally biased region" description="Low complexity" evidence="1">
    <location>
        <begin position="270"/>
        <end position="288"/>
    </location>
</feature>
<evidence type="ECO:0000313" key="2">
    <source>
        <dbReference type="EMBL" id="KLU87340.1"/>
    </source>
</evidence>
<reference evidence="2" key="3">
    <citation type="submission" date="2011-03" db="EMBL/GenBank/DDBJ databases">
        <title>Annotation of Magnaporthe poae ATCC 64411.</title>
        <authorList>
            <person name="Ma L.-J."/>
            <person name="Dead R."/>
            <person name="Young S.K."/>
            <person name="Zeng Q."/>
            <person name="Gargeya S."/>
            <person name="Fitzgerald M."/>
            <person name="Haas B."/>
            <person name="Abouelleil A."/>
            <person name="Alvarado L."/>
            <person name="Arachchi H.M."/>
            <person name="Berlin A."/>
            <person name="Brown A."/>
            <person name="Chapman S.B."/>
            <person name="Chen Z."/>
            <person name="Dunbar C."/>
            <person name="Freedman E."/>
            <person name="Gearin G."/>
            <person name="Gellesch M."/>
            <person name="Goldberg J."/>
            <person name="Griggs A."/>
            <person name="Gujja S."/>
            <person name="Heiman D."/>
            <person name="Howarth C."/>
            <person name="Larson L."/>
            <person name="Lui A."/>
            <person name="MacDonald P.J.P."/>
            <person name="Mehta T."/>
            <person name="Montmayeur A."/>
            <person name="Murphy C."/>
            <person name="Neiman D."/>
            <person name="Pearson M."/>
            <person name="Priest M."/>
            <person name="Roberts A."/>
            <person name="Saif S."/>
            <person name="Shea T."/>
            <person name="Shenoy N."/>
            <person name="Sisk P."/>
            <person name="Stolte C."/>
            <person name="Sykes S."/>
            <person name="Yandava C."/>
            <person name="Wortman J."/>
            <person name="Nusbaum C."/>
            <person name="Birren B."/>
        </authorList>
    </citation>
    <scope>NUCLEOTIDE SEQUENCE</scope>
    <source>
        <strain evidence="2">ATCC 64411</strain>
    </source>
</reference>
<dbReference type="AlphaFoldDB" id="A0A0C4E1S1"/>
<feature type="region of interest" description="Disordered" evidence="1">
    <location>
        <begin position="420"/>
        <end position="503"/>
    </location>
</feature>
<dbReference type="eggNOG" id="ENOG502TCYR">
    <property type="taxonomic scope" value="Eukaryota"/>
</dbReference>
<dbReference type="OrthoDB" id="1394818at2759"/>